<evidence type="ECO:0000256" key="4">
    <source>
        <dbReference type="ARBA" id="ARBA00022840"/>
    </source>
</evidence>
<sequence length="387" mass="43098">MDIELSAGCELRIEIPPNTKAKFVLAENTAEIAGQELLLGKWYTVKEEQFCIFTCTGCKIKLAASDAFYYTSQETNMPYIFNVFYNLYSRNKKKVLIVGEGRSACANILTNYFTRKGDRVLYTDLDVHGGTLLFPGNITSAIIQEPFSPIERATISEKLAYFSGSPSANDNIDLYRLLVQEIVASGRQKTAEASIIVGHKEITQKEVEELAEECGVDYVLVMGNEKFYTQITTENKIYIPRFPGLMERTTEQRRSHIASRIKTYFYGEQDEYSPCTISIKLASGEAMHANEYRVLQVGDEHMAPMSALPLGSSKRKVSTAVLDCAPIEGSILAISSAESLEDVPSAPIIGYLSVLEVVSETEIKVLCPQPKSPNKPFLIQGKIRMMN</sequence>
<accession>A0A086J3M5</accession>
<gene>
    <name evidence="8" type="ORF">NESG_00897</name>
</gene>
<evidence type="ECO:0000313" key="8">
    <source>
        <dbReference type="EMBL" id="KFG26743.1"/>
    </source>
</evidence>
<dbReference type="Pfam" id="PF16573">
    <property type="entry name" value="CLP1_N"/>
    <property type="match status" value="1"/>
</dbReference>
<proteinExistence type="predicted"/>
<reference evidence="8 9" key="1">
    <citation type="journal article" date="2014" name="Genome Announc.">
        <title>Genome Sequence of the Microsporidian Species Nematocida sp1 Strain ERTm6 (ATCC PRA-372).</title>
        <authorList>
            <person name="Bakowski M.A."/>
            <person name="Priest M."/>
            <person name="Young S."/>
            <person name="Cuomo C.A."/>
            <person name="Troemel E.R."/>
        </authorList>
    </citation>
    <scope>NUCLEOTIDE SEQUENCE [LARGE SCALE GENOMIC DNA]</scope>
    <source>
        <strain evidence="8 9">ERTm6</strain>
    </source>
</reference>
<feature type="domain" description="Clp1 C-terminal" evidence="5">
    <location>
        <begin position="288"/>
        <end position="384"/>
    </location>
</feature>
<evidence type="ECO:0000259" key="6">
    <source>
        <dbReference type="Pfam" id="PF16573"/>
    </source>
</evidence>
<evidence type="ECO:0000313" key="9">
    <source>
        <dbReference type="Proteomes" id="UP000054524"/>
    </source>
</evidence>
<dbReference type="InterPro" id="IPR032319">
    <property type="entry name" value="CLP1_P"/>
</dbReference>
<dbReference type="GO" id="GO:0005634">
    <property type="term" value="C:nucleus"/>
    <property type="evidence" value="ECO:0007669"/>
    <property type="project" value="TreeGrafter"/>
</dbReference>
<evidence type="ECO:0000259" key="5">
    <source>
        <dbReference type="Pfam" id="PF06807"/>
    </source>
</evidence>
<dbReference type="InterPro" id="IPR045116">
    <property type="entry name" value="Clp1/Grc3"/>
</dbReference>
<dbReference type="Gene3D" id="3.40.50.300">
    <property type="entry name" value="P-loop containing nucleotide triphosphate hydrolases"/>
    <property type="match status" value="1"/>
</dbReference>
<dbReference type="GO" id="GO:0031124">
    <property type="term" value="P:mRNA 3'-end processing"/>
    <property type="evidence" value="ECO:0007669"/>
    <property type="project" value="InterPro"/>
</dbReference>
<dbReference type="InterPro" id="IPR010655">
    <property type="entry name" value="Clp1_C"/>
</dbReference>
<dbReference type="Pfam" id="PF06807">
    <property type="entry name" value="Clp1"/>
    <property type="match status" value="1"/>
</dbReference>
<dbReference type="GO" id="GO:0051731">
    <property type="term" value="F:polynucleotide 5'-hydroxyl-kinase activity"/>
    <property type="evidence" value="ECO:0007669"/>
    <property type="project" value="InterPro"/>
</dbReference>
<dbReference type="GO" id="GO:0005524">
    <property type="term" value="F:ATP binding"/>
    <property type="evidence" value="ECO:0007669"/>
    <property type="project" value="UniProtKB-KW"/>
</dbReference>
<feature type="domain" description="Clp1 P-loop" evidence="7">
    <location>
        <begin position="100"/>
        <end position="267"/>
    </location>
</feature>
<evidence type="ECO:0000256" key="2">
    <source>
        <dbReference type="ARBA" id="ARBA00019824"/>
    </source>
</evidence>
<keyword evidence="3" id="KW-0547">Nucleotide-binding</keyword>
<organism evidence="8 9">
    <name type="scientific">Nematocida ausubeli (strain ATCC PRA-371 / ERTm2)</name>
    <name type="common">Nematode killer fungus</name>
    <dbReference type="NCBI Taxonomy" id="1913371"/>
    <lineage>
        <taxon>Eukaryota</taxon>
        <taxon>Fungi</taxon>
        <taxon>Fungi incertae sedis</taxon>
        <taxon>Microsporidia</taxon>
        <taxon>Nematocida</taxon>
    </lineage>
</organism>
<protein>
    <recommendedName>
        <fullName evidence="2">Polynucleotide 5'-hydroxyl-kinase GRC3</fullName>
    </recommendedName>
    <alternativeName>
        <fullName evidence="1">Polynucleotide 5'-hydroxyl-kinase grc3</fullName>
    </alternativeName>
</protein>
<evidence type="ECO:0000256" key="3">
    <source>
        <dbReference type="ARBA" id="ARBA00022741"/>
    </source>
</evidence>
<dbReference type="InterPro" id="IPR027417">
    <property type="entry name" value="P-loop_NTPase"/>
</dbReference>
<dbReference type="Gene3D" id="2.40.30.330">
    <property type="entry name" value="Pre-mRNA cleavage complex subunit Clp1, C-terminal domain"/>
    <property type="match status" value="1"/>
</dbReference>
<name>A0A086J3M5_NEMA1</name>
<dbReference type="PANTHER" id="PTHR12755:SF6">
    <property type="entry name" value="POLYRIBONUCLEOTIDE 5'-HYDROXYL-KINASE CLP1"/>
    <property type="match status" value="1"/>
</dbReference>
<dbReference type="HOGENOM" id="CLU_018195_1_0_1"/>
<evidence type="ECO:0000259" key="7">
    <source>
        <dbReference type="Pfam" id="PF16575"/>
    </source>
</evidence>
<comment type="caution">
    <text evidence="8">The sequence shown here is derived from an EMBL/GenBank/DDBJ whole genome shotgun (WGS) entry which is preliminary data.</text>
</comment>
<dbReference type="InterPro" id="IPR038239">
    <property type="entry name" value="Clp1_N_sf"/>
</dbReference>
<dbReference type="InterPro" id="IPR038238">
    <property type="entry name" value="Clp1_C_sf"/>
</dbReference>
<keyword evidence="4" id="KW-0067">ATP-binding</keyword>
<dbReference type="AlphaFoldDB" id="A0A086J3M5"/>
<dbReference type="GO" id="GO:0006388">
    <property type="term" value="P:tRNA splicing, via endonucleolytic cleavage and ligation"/>
    <property type="evidence" value="ECO:0007669"/>
    <property type="project" value="TreeGrafter"/>
</dbReference>
<dbReference type="RefSeq" id="XP_052905298.1">
    <property type="nucleotide sequence ID" value="XM_053048538.1"/>
</dbReference>
<feature type="domain" description="Clp1 N-terminal" evidence="6">
    <location>
        <begin position="4"/>
        <end position="89"/>
    </location>
</feature>
<dbReference type="PANTHER" id="PTHR12755">
    <property type="entry name" value="CLEAVAGE/POLYADENYLATION FACTOR IA SUBUNIT CLP1P"/>
    <property type="match status" value="1"/>
</dbReference>
<dbReference type="Pfam" id="PF16575">
    <property type="entry name" value="CLP1_P"/>
    <property type="match status" value="1"/>
</dbReference>
<dbReference type="Gene3D" id="2.60.120.1030">
    <property type="entry name" value="Clp1, DNA binding domain"/>
    <property type="match status" value="1"/>
</dbReference>
<dbReference type="GeneID" id="77675870"/>
<dbReference type="InterPro" id="IPR032324">
    <property type="entry name" value="Clp1_N"/>
</dbReference>
<keyword evidence="9" id="KW-1185">Reference proteome</keyword>
<dbReference type="EMBL" id="AKIJ01000002">
    <property type="protein sequence ID" value="KFG26743.1"/>
    <property type="molecule type" value="Genomic_DNA"/>
</dbReference>
<dbReference type="Proteomes" id="UP000054524">
    <property type="component" value="Unassembled WGS sequence"/>
</dbReference>
<evidence type="ECO:0000256" key="1">
    <source>
        <dbReference type="ARBA" id="ARBA00018706"/>
    </source>
</evidence>